<evidence type="ECO:0000256" key="5">
    <source>
        <dbReference type="ARBA" id="ARBA00022691"/>
    </source>
</evidence>
<keyword evidence="2" id="KW-0169">Cobalamin biosynthesis</keyword>
<sequence>MSSDITLVGIGPGSPDYLLPVARREIEKAQVLVGGREALKTYALKDQDTFPITGKLEKVISYLEQVPSGKKVVVLVSGDPGFYSFLSYLKEKMPSRELKVIPGISAFQVAFARIRSSWHEASLFSLHGRRIENLVSFIEEKLREVPRVAFLTDNHLTPDEVARILLEEGFPGETPLYVLTDLTLPTEKVERMSLEEAARKKEKGNSVVVLGDV</sequence>
<dbReference type="UniPathway" id="UPA00148"/>
<dbReference type="CDD" id="cd11644">
    <property type="entry name" value="Precorrin-6Y-MT"/>
    <property type="match status" value="1"/>
</dbReference>
<feature type="domain" description="Tetrapyrrole methylase" evidence="6">
    <location>
        <begin position="5"/>
        <end position="197"/>
    </location>
</feature>
<dbReference type="InterPro" id="IPR035996">
    <property type="entry name" value="4pyrrol_Methylase_sf"/>
</dbReference>
<dbReference type="SUPFAM" id="SSF53790">
    <property type="entry name" value="Tetrapyrrole methylase"/>
    <property type="match status" value="1"/>
</dbReference>
<evidence type="ECO:0000256" key="2">
    <source>
        <dbReference type="ARBA" id="ARBA00022573"/>
    </source>
</evidence>
<dbReference type="InterPro" id="IPR012818">
    <property type="entry name" value="CbiE"/>
</dbReference>
<keyword evidence="5" id="KW-0949">S-adenosyl-L-methionine</keyword>
<dbReference type="Gene3D" id="3.30.950.10">
    <property type="entry name" value="Methyltransferase, Cobalt-precorrin-4 Transmethylase, Domain 2"/>
    <property type="match status" value="1"/>
</dbReference>
<evidence type="ECO:0000256" key="4">
    <source>
        <dbReference type="ARBA" id="ARBA00022679"/>
    </source>
</evidence>
<dbReference type="Pfam" id="PF00590">
    <property type="entry name" value="TP_methylase"/>
    <property type="match status" value="1"/>
</dbReference>
<dbReference type="Gene3D" id="3.40.1010.10">
    <property type="entry name" value="Cobalt-precorrin-4 Transmethylase, Domain 1"/>
    <property type="match status" value="1"/>
</dbReference>
<accession>A0A424YIY1</accession>
<comment type="caution">
    <text evidence="7">The sequence shown here is derived from an EMBL/GenBank/DDBJ whole genome shotgun (WGS) entry which is preliminary data.</text>
</comment>
<evidence type="ECO:0000256" key="1">
    <source>
        <dbReference type="ARBA" id="ARBA00004953"/>
    </source>
</evidence>
<keyword evidence="4 7" id="KW-0808">Transferase</keyword>
<organism evidence="7 8">
    <name type="scientific">Candidatus Syntrophonatronum acetioxidans</name>
    <dbReference type="NCBI Taxonomy" id="1795816"/>
    <lineage>
        <taxon>Bacteria</taxon>
        <taxon>Bacillati</taxon>
        <taxon>Bacillota</taxon>
        <taxon>Clostridia</taxon>
        <taxon>Eubacteriales</taxon>
        <taxon>Syntrophomonadaceae</taxon>
        <taxon>Candidatus Syntrophonatronum</taxon>
    </lineage>
</organism>
<dbReference type="GO" id="GO:0032259">
    <property type="term" value="P:methylation"/>
    <property type="evidence" value="ECO:0007669"/>
    <property type="project" value="UniProtKB-KW"/>
</dbReference>
<evidence type="ECO:0000259" key="6">
    <source>
        <dbReference type="Pfam" id="PF00590"/>
    </source>
</evidence>
<dbReference type="GO" id="GO:0008276">
    <property type="term" value="F:protein methyltransferase activity"/>
    <property type="evidence" value="ECO:0007669"/>
    <property type="project" value="InterPro"/>
</dbReference>
<dbReference type="PANTHER" id="PTHR43182:SF1">
    <property type="entry name" value="COBALT-PRECORRIN-7 C(5)-METHYLTRANSFERASE"/>
    <property type="match status" value="1"/>
</dbReference>
<evidence type="ECO:0000256" key="3">
    <source>
        <dbReference type="ARBA" id="ARBA00022603"/>
    </source>
</evidence>
<dbReference type="AlphaFoldDB" id="A0A424YIY1"/>
<reference evidence="7 8" key="1">
    <citation type="submission" date="2018-08" db="EMBL/GenBank/DDBJ databases">
        <title>The metabolism and importance of syntrophic acetate oxidation coupled to methane or sulfide production in haloalkaline environments.</title>
        <authorList>
            <person name="Timmers P.H.A."/>
            <person name="Vavourakis C.D."/>
            <person name="Sorokin D.Y."/>
            <person name="Sinninghe Damste J.S."/>
            <person name="Muyzer G."/>
            <person name="Stams A.J.M."/>
            <person name="Plugge C.M."/>
        </authorList>
    </citation>
    <scope>NUCLEOTIDE SEQUENCE [LARGE SCALE GENOMIC DNA]</scope>
    <source>
        <strain evidence="7">MSAO_Bac1</strain>
    </source>
</reference>
<evidence type="ECO:0000313" key="8">
    <source>
        <dbReference type="Proteomes" id="UP000285138"/>
    </source>
</evidence>
<dbReference type="InterPro" id="IPR000878">
    <property type="entry name" value="4pyrrol_Mease"/>
</dbReference>
<dbReference type="PANTHER" id="PTHR43182">
    <property type="entry name" value="COBALT-PRECORRIN-6B C(15)-METHYLTRANSFERASE (DECARBOXYLATING)"/>
    <property type="match status" value="1"/>
</dbReference>
<gene>
    <name evidence="7" type="primary">cbiE</name>
    <name evidence="7" type="ORF">D5R97_00310</name>
</gene>
<dbReference type="NCBIfam" id="TIGR02467">
    <property type="entry name" value="CbiE"/>
    <property type="match status" value="1"/>
</dbReference>
<dbReference type="Proteomes" id="UP000285138">
    <property type="component" value="Unassembled WGS sequence"/>
</dbReference>
<protein>
    <submittedName>
        <fullName evidence="7">Precorrin-6y C5,15-methyltransferase (Decarboxylating) subunit CbiE</fullName>
    </submittedName>
</protein>
<dbReference type="InterPro" id="IPR014776">
    <property type="entry name" value="4pyrrole_Mease_sub2"/>
</dbReference>
<dbReference type="GO" id="GO:0009236">
    <property type="term" value="P:cobalamin biosynthetic process"/>
    <property type="evidence" value="ECO:0007669"/>
    <property type="project" value="UniProtKB-UniPathway"/>
</dbReference>
<dbReference type="InterPro" id="IPR014777">
    <property type="entry name" value="4pyrrole_Mease_sub1"/>
</dbReference>
<dbReference type="EMBL" id="QZAA01000016">
    <property type="protein sequence ID" value="RQD78478.1"/>
    <property type="molecule type" value="Genomic_DNA"/>
</dbReference>
<evidence type="ECO:0000313" key="7">
    <source>
        <dbReference type="EMBL" id="RQD78478.1"/>
    </source>
</evidence>
<dbReference type="InterPro" id="IPR050714">
    <property type="entry name" value="Cobalamin_biosynth_MTase"/>
</dbReference>
<keyword evidence="3 7" id="KW-0489">Methyltransferase</keyword>
<comment type="pathway">
    <text evidence="1">Cofactor biosynthesis; adenosylcobalamin biosynthesis.</text>
</comment>
<proteinExistence type="predicted"/>
<name>A0A424YIY1_9FIRM</name>